<protein>
    <submittedName>
        <fullName evidence="8">2-polyprenylphenol hydroxylase and related flavodoxin oxidoreductases</fullName>
    </submittedName>
</protein>
<dbReference type="GO" id="GO:0051537">
    <property type="term" value="F:2 iron, 2 sulfur cluster binding"/>
    <property type="evidence" value="ECO:0007669"/>
    <property type="project" value="UniProtKB-KW"/>
</dbReference>
<dbReference type="InterPro" id="IPR037117">
    <property type="entry name" value="Dihydroorotate_DH_ele_sf"/>
</dbReference>
<dbReference type="PANTHER" id="PTHR43513:SF3">
    <property type="entry name" value="DIHYDROOROTATE DEHYDROGENASE B (NAD(+)), ELECTRON TRANSFER SUBUNIT-RELATED"/>
    <property type="match status" value="1"/>
</dbReference>
<dbReference type="InterPro" id="IPR001433">
    <property type="entry name" value="OxRdtase_FAD/NAD-bd"/>
</dbReference>
<keyword evidence="5" id="KW-0001">2Fe-2S</keyword>
<feature type="binding site" evidence="5">
    <location>
        <position position="185"/>
    </location>
    <ligand>
        <name>[2Fe-2S] cluster</name>
        <dbReference type="ChEBI" id="CHEBI:190135"/>
    </ligand>
</feature>
<dbReference type="InterPro" id="IPR019480">
    <property type="entry name" value="Dihydroorotate_DH_Fe-S-bd"/>
</dbReference>
<dbReference type="GO" id="GO:0050660">
    <property type="term" value="F:flavin adenine dinucleotide binding"/>
    <property type="evidence" value="ECO:0007669"/>
    <property type="project" value="InterPro"/>
</dbReference>
<dbReference type="InterPro" id="IPR039261">
    <property type="entry name" value="FNR_nucleotide-bd"/>
</dbReference>
<evidence type="ECO:0000256" key="3">
    <source>
        <dbReference type="ARBA" id="ARBA00022827"/>
    </source>
</evidence>
<feature type="binding site" evidence="5">
    <location>
        <position position="182"/>
    </location>
    <ligand>
        <name>[2Fe-2S] cluster</name>
        <dbReference type="ChEBI" id="CHEBI:190135"/>
    </ligand>
</feature>
<dbReference type="Pfam" id="PF10418">
    <property type="entry name" value="DHODB_Fe-S_bind"/>
    <property type="match status" value="1"/>
</dbReference>
<keyword evidence="5" id="KW-0479">Metal-binding</keyword>
<keyword evidence="3 4" id="KW-0274">FAD</keyword>
<dbReference type="Gene3D" id="2.10.240.10">
    <property type="entry name" value="Dihydroorotate dehydrogenase, electron transfer subunit"/>
    <property type="match status" value="1"/>
</dbReference>
<feature type="domain" description="Oxidoreductase FAD/NAD(P)-binding" evidence="6">
    <location>
        <begin position="62"/>
        <end position="156"/>
    </location>
</feature>
<accession>E7C3G8</accession>
<dbReference type="PANTHER" id="PTHR43513">
    <property type="entry name" value="DIHYDROOROTATE DEHYDROGENASE B (NAD(+)), ELECTRON TRANSFER SUBUNIT"/>
    <property type="match status" value="1"/>
</dbReference>
<dbReference type="EMBL" id="GU567972">
    <property type="protein sequence ID" value="ADI21992.1"/>
    <property type="molecule type" value="Genomic_DNA"/>
</dbReference>
<evidence type="ECO:0000256" key="2">
    <source>
        <dbReference type="ARBA" id="ARBA00022630"/>
    </source>
</evidence>
<comment type="cofactor">
    <cofactor evidence="4">
        <name>FAD</name>
        <dbReference type="ChEBI" id="CHEBI:57692"/>
    </cofactor>
    <text evidence="4">Binds 1 FAD per subunit.</text>
</comment>
<evidence type="ECO:0000259" key="6">
    <source>
        <dbReference type="Pfam" id="PF00175"/>
    </source>
</evidence>
<dbReference type="SUPFAM" id="SSF52343">
    <property type="entry name" value="Ferredoxin reductase-like, C-terminal NADP-linked domain"/>
    <property type="match status" value="1"/>
</dbReference>
<dbReference type="Gene3D" id="3.40.50.80">
    <property type="entry name" value="Nucleotide-binding domain of ferredoxin-NADP reductase (FNR) module"/>
    <property type="match status" value="1"/>
</dbReference>
<dbReference type="Pfam" id="PF00175">
    <property type="entry name" value="NAD_binding_1"/>
    <property type="match status" value="1"/>
</dbReference>
<evidence type="ECO:0000256" key="5">
    <source>
        <dbReference type="PIRSR" id="PIRSR006816-2"/>
    </source>
</evidence>
<feature type="domain" description="Dihydroorotate dehydrogenase electron transfer subunit iron-sulphur cluster binding" evidence="7">
    <location>
        <begin position="172"/>
        <end position="209"/>
    </location>
</feature>
<dbReference type="GO" id="GO:0016491">
    <property type="term" value="F:oxidoreductase activity"/>
    <property type="evidence" value="ECO:0007669"/>
    <property type="project" value="InterPro"/>
</dbReference>
<reference evidence="8" key="1">
    <citation type="submission" date="2010-01" db="EMBL/GenBank/DDBJ databases">
        <title>Genome fragments of uncultured bacteria from the North Pacific subtropical Gyre.</title>
        <authorList>
            <person name="Pham V.D."/>
            <person name="Delong E.F."/>
        </authorList>
    </citation>
    <scope>NUCLEOTIDE SEQUENCE</scope>
</reference>
<evidence type="ECO:0000256" key="4">
    <source>
        <dbReference type="PIRSR" id="PIRSR006816-1"/>
    </source>
</evidence>
<dbReference type="GO" id="GO:0006221">
    <property type="term" value="P:pyrimidine nucleotide biosynthetic process"/>
    <property type="evidence" value="ECO:0007669"/>
    <property type="project" value="InterPro"/>
</dbReference>
<comment type="similarity">
    <text evidence="1">Belongs to the PyrK family.</text>
</comment>
<dbReference type="PIRSF" id="PIRSF006816">
    <property type="entry name" value="Cyc3_hyd_g"/>
    <property type="match status" value="1"/>
</dbReference>
<dbReference type="InterPro" id="IPR012165">
    <property type="entry name" value="Cyt_c3_hydrogenase_gsu"/>
</dbReference>
<keyword evidence="2 4" id="KW-0285">Flavoprotein</keyword>
<dbReference type="Gene3D" id="2.40.30.10">
    <property type="entry name" value="Translation factors"/>
    <property type="match status" value="1"/>
</dbReference>
<dbReference type="InterPro" id="IPR050353">
    <property type="entry name" value="PyrK_electron_transfer"/>
</dbReference>
<evidence type="ECO:0000259" key="7">
    <source>
        <dbReference type="Pfam" id="PF10418"/>
    </source>
</evidence>
<dbReference type="AlphaFoldDB" id="E7C3G8"/>
<evidence type="ECO:0000256" key="1">
    <source>
        <dbReference type="ARBA" id="ARBA00006422"/>
    </source>
</evidence>
<feature type="binding site" evidence="5">
    <location>
        <position position="198"/>
    </location>
    <ligand>
        <name>[2Fe-2S] cluster</name>
        <dbReference type="ChEBI" id="CHEBI:190135"/>
    </ligand>
</feature>
<name>E7C3G8_9BACT</name>
<feature type="binding site" evidence="5">
    <location>
        <position position="177"/>
    </location>
    <ligand>
        <name>[2Fe-2S] cluster</name>
        <dbReference type="ChEBI" id="CHEBI:190135"/>
    </ligand>
</feature>
<feature type="binding site" evidence="4">
    <location>
        <begin position="26"/>
        <end position="27"/>
    </location>
    <ligand>
        <name>FAD</name>
        <dbReference type="ChEBI" id="CHEBI:57692"/>
    </ligand>
</feature>
<dbReference type="GO" id="GO:0046872">
    <property type="term" value="F:metal ion binding"/>
    <property type="evidence" value="ECO:0007669"/>
    <property type="project" value="UniProtKB-KW"/>
</dbReference>
<keyword evidence="5" id="KW-0408">Iron</keyword>
<sequence length="215" mass="22095">MAIYRVRQASGEGVDLEILYKVGGRGTALLAAALAGQTIRVVGPLGEPFPDPVERPGARPILVGGGTGIASLFLLAERAVACAASPADVTVVLGAQTEVDLLGCDDFEGLGLTLHCVTEDGSRGQRGRVTDVLAELLGLEGAVVFACGPTAMMQRCSEIADRHSVRCVVSLENTMACGFGVCLGCAAPVGESGYALVCCQGPVFEATGVRWSEMP</sequence>
<comment type="cofactor">
    <cofactor evidence="5">
        <name>[2Fe-2S] cluster</name>
        <dbReference type="ChEBI" id="CHEBI:190135"/>
    </cofactor>
    <text evidence="5">Binds 1 [2Fe-2S] cluster per subunit.</text>
</comment>
<organism evidence="8">
    <name type="scientific">uncultured myxobacterium HF0200_01L06</name>
    <dbReference type="NCBI Taxonomy" id="723556"/>
    <lineage>
        <taxon>Bacteria</taxon>
        <taxon>Pseudomonadati</taxon>
        <taxon>Myxococcota</taxon>
        <taxon>Myxococcia</taxon>
        <taxon>Myxococcales</taxon>
        <taxon>environmental samples</taxon>
    </lineage>
</organism>
<proteinExistence type="inferred from homology"/>
<keyword evidence="5" id="KW-0411">Iron-sulfur</keyword>
<evidence type="ECO:0000313" key="8">
    <source>
        <dbReference type="EMBL" id="ADI21992.1"/>
    </source>
</evidence>